<evidence type="ECO:0000256" key="7">
    <source>
        <dbReference type="ARBA" id="ARBA00037886"/>
    </source>
</evidence>
<dbReference type="SUPFAM" id="SSF51905">
    <property type="entry name" value="FAD/NAD(P)-binding domain"/>
    <property type="match status" value="1"/>
</dbReference>
<keyword evidence="4 11" id="KW-0560">Oxidoreductase</keyword>
<dbReference type="Pfam" id="PF01593">
    <property type="entry name" value="Amino_oxidase"/>
    <property type="match status" value="1"/>
</dbReference>
<reference evidence="13 14" key="1">
    <citation type="submission" date="2018-08" db="EMBL/GenBank/DDBJ databases">
        <title>Genomic Encyclopedia of Type Strains, Phase IV (KMG-IV): sequencing the most valuable type-strain genomes for metagenomic binning, comparative biology and taxonomic classification.</title>
        <authorList>
            <person name="Goeker M."/>
        </authorList>
    </citation>
    <scope>NUCLEOTIDE SEQUENCE [LARGE SCALE GENOMIC DNA]</scope>
    <source>
        <strain evidence="13 14">DSM 17274</strain>
    </source>
</reference>
<keyword evidence="2 11" id="KW-0125">Carotenoid biosynthesis</keyword>
<dbReference type="InterPro" id="IPR036188">
    <property type="entry name" value="FAD/NAD-bd_sf"/>
</dbReference>
<organism evidence="13 14">
    <name type="scientific">Jeotgalicoccus halotolerans</name>
    <dbReference type="NCBI Taxonomy" id="157227"/>
    <lineage>
        <taxon>Bacteria</taxon>
        <taxon>Bacillati</taxon>
        <taxon>Bacillota</taxon>
        <taxon>Bacilli</taxon>
        <taxon>Bacillales</taxon>
        <taxon>Staphylococcaceae</taxon>
        <taxon>Jeotgalicoccus</taxon>
    </lineage>
</organism>
<keyword evidence="3" id="KW-0274">FAD</keyword>
<dbReference type="PANTHER" id="PTHR43734:SF1">
    <property type="entry name" value="PHYTOENE DESATURASE"/>
    <property type="match status" value="1"/>
</dbReference>
<comment type="catalytic activity">
    <reaction evidence="5">
        <text>15-cis-4,4'-diapophytoene + 3 FAD + 3 H(+) = all-trans-4,4'-diaponeurosporene + 3 FADH2</text>
        <dbReference type="Rhea" id="RHEA:42800"/>
        <dbReference type="ChEBI" id="CHEBI:15378"/>
        <dbReference type="ChEBI" id="CHEBI:57692"/>
        <dbReference type="ChEBI" id="CHEBI:58307"/>
        <dbReference type="ChEBI" id="CHEBI:62738"/>
        <dbReference type="ChEBI" id="CHEBI:62743"/>
    </reaction>
</comment>
<evidence type="ECO:0000259" key="12">
    <source>
        <dbReference type="Pfam" id="PF01593"/>
    </source>
</evidence>
<dbReference type="Proteomes" id="UP000257076">
    <property type="component" value="Unassembled WGS sequence"/>
</dbReference>
<evidence type="ECO:0000256" key="6">
    <source>
        <dbReference type="ARBA" id="ARBA00037711"/>
    </source>
</evidence>
<dbReference type="InterPro" id="IPR002937">
    <property type="entry name" value="Amino_oxidase"/>
</dbReference>
<accession>A0A3E0AUJ9</accession>
<evidence type="ECO:0000256" key="3">
    <source>
        <dbReference type="ARBA" id="ARBA00022827"/>
    </source>
</evidence>
<sequence length="501" mass="56952">MNKTVTVIGAGVAGLASGIRLLNAGYEVTIVERHHKVGGKMSQLEFDGYKFDLGPTIVMMPELYREIFELAGKNPDDYIPLERIDPMYSSYFDDGSTRYRATNDLVETVKMLDSFNDTDSEGFLKYLSDLYSRFNVAKDHFLQRSFRSKKEFYNPFIISQGLKLKTLNSADNLLRKYIKDDRMRQMIAFQTLYIGISPFKGPSLYTIIPMIEYVYGIWFIKGGMYSMAKGMATLFEEMGGTLRLNSEVERIVIEKGTAKGIEVDQQIHYSDFVMCNADFPYAMKHLVKEEKYKGKYTDKYIDEMDYSCSCFVMYFGMDKKYDEVIDIHNFVFSNDLDTNIDQIFTGDTIDDPSIYMYIPSKIDSSLAPEGKDGVYVLIPVSDLSTLKSKWTEETSQFYRGKAIDKISKLPGMENFESEIITEKQMTPKDFDNVFNAYNGATFGLRPTLTQSNHLRPQSTSPNCKNLYFTGSSTHPGAGVPIVLLSAKIGVNDLINDEQSKG</sequence>
<dbReference type="Gene3D" id="3.50.50.60">
    <property type="entry name" value="FAD/NAD(P)-binding domain"/>
    <property type="match status" value="2"/>
</dbReference>
<dbReference type="InterPro" id="IPR014105">
    <property type="entry name" value="Carotenoid/retinoid_OxRdtase"/>
</dbReference>
<evidence type="ECO:0000256" key="5">
    <source>
        <dbReference type="ARBA" id="ARBA00037003"/>
    </source>
</evidence>
<proteinExistence type="inferred from homology"/>
<evidence type="ECO:0000313" key="14">
    <source>
        <dbReference type="Proteomes" id="UP000257076"/>
    </source>
</evidence>
<keyword evidence="14" id="KW-1185">Reference proteome</keyword>
<gene>
    <name evidence="13" type="ORF">DFR63_1727</name>
</gene>
<comment type="pathway">
    <text evidence="7">Carotenoid biosynthesis; staphyloxanthin biosynthesis; staphyloxanthin from farnesyl diphosphate: step 2/5.</text>
</comment>
<comment type="caution">
    <text evidence="13">The sequence shown here is derived from an EMBL/GenBank/DDBJ whole genome shotgun (WGS) entry which is preliminary data.</text>
</comment>
<evidence type="ECO:0000256" key="8">
    <source>
        <dbReference type="ARBA" id="ARBA00038322"/>
    </source>
</evidence>
<dbReference type="GO" id="GO:0016117">
    <property type="term" value="P:carotenoid biosynthetic process"/>
    <property type="evidence" value="ECO:0007669"/>
    <property type="project" value="UniProtKB-KW"/>
</dbReference>
<evidence type="ECO:0000313" key="13">
    <source>
        <dbReference type="EMBL" id="REG23361.1"/>
    </source>
</evidence>
<dbReference type="EMBL" id="QUMW01000013">
    <property type="protein sequence ID" value="REG23361.1"/>
    <property type="molecule type" value="Genomic_DNA"/>
</dbReference>
<dbReference type="GO" id="GO:0016491">
    <property type="term" value="F:oxidoreductase activity"/>
    <property type="evidence" value="ECO:0007669"/>
    <property type="project" value="UniProtKB-KW"/>
</dbReference>
<evidence type="ECO:0000256" key="1">
    <source>
        <dbReference type="ARBA" id="ARBA00022630"/>
    </source>
</evidence>
<name>A0A3E0AUJ9_9STAP</name>
<feature type="domain" description="Amine oxidase" evidence="12">
    <location>
        <begin position="12"/>
        <end position="491"/>
    </location>
</feature>
<protein>
    <recommendedName>
        <fullName evidence="9">4,4'-diapophytoene desaturase (4,4'-diaponeurosporene-forming)</fullName>
    </recommendedName>
    <alternativeName>
        <fullName evidence="10">Dehydrosqualene desaturase</fullName>
    </alternativeName>
</protein>
<comment type="similarity">
    <text evidence="8">Belongs to the carotenoid/retinoid oxidoreductase family. CrtN subfamily.</text>
</comment>
<evidence type="ECO:0000256" key="11">
    <source>
        <dbReference type="RuleBase" id="RU362075"/>
    </source>
</evidence>
<dbReference type="PANTHER" id="PTHR43734">
    <property type="entry name" value="PHYTOENE DESATURASE"/>
    <property type="match status" value="1"/>
</dbReference>
<dbReference type="OrthoDB" id="9814556at2"/>
<keyword evidence="1" id="KW-0285">Flavoprotein</keyword>
<evidence type="ECO:0000256" key="9">
    <source>
        <dbReference type="ARBA" id="ARBA00040984"/>
    </source>
</evidence>
<evidence type="ECO:0000256" key="10">
    <source>
        <dbReference type="ARBA" id="ARBA00042106"/>
    </source>
</evidence>
<comment type="function">
    <text evidence="6">Involved in the biosynthesis of the yellow-orange carotenoid staphyloxanthin, which plays a role in the virulence via its protective function against oxidative stress. Catalyzes three successive dehydrogenation reactions that lead to the introduction of three double bonds into 4,4'-diapophytoene (dehydrosqualene), with 4,4'-diapophytofluene and 4,4'-diapo-zeta-carotene as intermediates, and 4,4'-diaponeurosporene (the major deep-yellow pigment in staphylococci strains) as the end product.</text>
</comment>
<dbReference type="AlphaFoldDB" id="A0A3E0AUJ9"/>
<evidence type="ECO:0000256" key="2">
    <source>
        <dbReference type="ARBA" id="ARBA00022746"/>
    </source>
</evidence>
<dbReference type="RefSeq" id="WP_115885522.1">
    <property type="nucleotide sequence ID" value="NZ_CBCSHX010000004.1"/>
</dbReference>
<evidence type="ECO:0000256" key="4">
    <source>
        <dbReference type="ARBA" id="ARBA00023002"/>
    </source>
</evidence>
<dbReference type="NCBIfam" id="TIGR02734">
    <property type="entry name" value="crtI_fam"/>
    <property type="match status" value="1"/>
</dbReference>